<feature type="compositionally biased region" description="Basic and acidic residues" evidence="1">
    <location>
        <begin position="44"/>
        <end position="57"/>
    </location>
</feature>
<feature type="compositionally biased region" description="Basic residues" evidence="1">
    <location>
        <begin position="342"/>
        <end position="356"/>
    </location>
</feature>
<organism evidence="3">
    <name type="scientific">Camponotus floridanus</name>
    <name type="common">Florida carpenter ant</name>
    <dbReference type="NCBI Taxonomy" id="104421"/>
    <lineage>
        <taxon>Eukaryota</taxon>
        <taxon>Metazoa</taxon>
        <taxon>Ecdysozoa</taxon>
        <taxon>Arthropoda</taxon>
        <taxon>Hexapoda</taxon>
        <taxon>Insecta</taxon>
        <taxon>Pterygota</taxon>
        <taxon>Neoptera</taxon>
        <taxon>Endopterygota</taxon>
        <taxon>Hymenoptera</taxon>
        <taxon>Apocrita</taxon>
        <taxon>Aculeata</taxon>
        <taxon>Formicoidea</taxon>
        <taxon>Formicidae</taxon>
        <taxon>Formicinae</taxon>
        <taxon>Camponotus</taxon>
    </lineage>
</organism>
<protein>
    <submittedName>
        <fullName evidence="2">Uncharacterized protein</fullName>
    </submittedName>
</protein>
<accession>E2AYE2</accession>
<name>E2AYE2_CAMFO</name>
<feature type="compositionally biased region" description="Basic and acidic residues" evidence="1">
    <location>
        <begin position="1"/>
        <end position="10"/>
    </location>
</feature>
<feature type="compositionally biased region" description="Low complexity" evidence="1">
    <location>
        <begin position="357"/>
        <end position="369"/>
    </location>
</feature>
<keyword evidence="3" id="KW-1185">Reference proteome</keyword>
<feature type="region of interest" description="Disordered" evidence="1">
    <location>
        <begin position="341"/>
        <end position="394"/>
    </location>
</feature>
<reference evidence="2 3" key="1">
    <citation type="journal article" date="2010" name="Science">
        <title>Genomic comparison of the ants Camponotus floridanus and Harpegnathos saltator.</title>
        <authorList>
            <person name="Bonasio R."/>
            <person name="Zhang G."/>
            <person name="Ye C."/>
            <person name="Mutti N.S."/>
            <person name="Fang X."/>
            <person name="Qin N."/>
            <person name="Donahue G."/>
            <person name="Yang P."/>
            <person name="Li Q."/>
            <person name="Li C."/>
            <person name="Zhang P."/>
            <person name="Huang Z."/>
            <person name="Berger S.L."/>
            <person name="Reinberg D."/>
            <person name="Wang J."/>
            <person name="Liebig J."/>
        </authorList>
    </citation>
    <scope>NUCLEOTIDE SEQUENCE [LARGE SCALE GENOMIC DNA]</scope>
    <source>
        <strain evidence="3">C129</strain>
    </source>
</reference>
<feature type="compositionally biased region" description="Basic and acidic residues" evidence="1">
    <location>
        <begin position="383"/>
        <end position="394"/>
    </location>
</feature>
<evidence type="ECO:0000313" key="3">
    <source>
        <dbReference type="Proteomes" id="UP000000311"/>
    </source>
</evidence>
<feature type="region of interest" description="Disordered" evidence="1">
    <location>
        <begin position="33"/>
        <end position="59"/>
    </location>
</feature>
<dbReference type="EMBL" id="GL443890">
    <property type="protein sequence ID" value="EFN61548.1"/>
    <property type="molecule type" value="Genomic_DNA"/>
</dbReference>
<feature type="region of interest" description="Disordered" evidence="1">
    <location>
        <begin position="1"/>
        <end position="20"/>
    </location>
</feature>
<sequence>MEMEKSDTRTRSPGGACADCTSGICRIDRVCDRDNKRAPGRPGTADERKPRKARACERSLSPGCIPRGEHFIQSTWVSKRTGGDDRGDEKVKPEEEETVFRLAWRRQHLGEVGATTFLDSCPRLSSSPSGYLGKGQPGLLTQVEGQPKQPFLRVSPPRITILIYGPRYHARSANSRESVTRSDRGFSISLQLAIFANVSLVLSSSLHGVSRQHKPTKVIPKTAQVMQPPVGKKSGFGTYCGKHAARGNPDPEQGIKGFGYAKPNFRRAGLTSSIQEREGRSLKKGGSRESLALAHAAGILGTEMPYIRSETPHPSIPLSIHSMDHLASLTSLSRIFYPSPIKRSRGRHQRHQKHNSVRVVSSMSSVLASPKDGCAPSITDIRLPLKDPEVPEPS</sequence>
<dbReference type="Proteomes" id="UP000000311">
    <property type="component" value="Unassembled WGS sequence"/>
</dbReference>
<dbReference type="AlphaFoldDB" id="E2AYE2"/>
<gene>
    <name evidence="2" type="ORF">EAG_08806</name>
</gene>
<evidence type="ECO:0000313" key="2">
    <source>
        <dbReference type="EMBL" id="EFN61548.1"/>
    </source>
</evidence>
<dbReference type="InParanoid" id="E2AYE2"/>
<proteinExistence type="predicted"/>
<evidence type="ECO:0000256" key="1">
    <source>
        <dbReference type="SAM" id="MobiDB-lite"/>
    </source>
</evidence>